<proteinExistence type="predicted"/>
<dbReference type="AlphaFoldDB" id="A0A9X1Y410"/>
<dbReference type="RefSeq" id="WP_248551109.1">
    <property type="nucleotide sequence ID" value="NZ_JALPRK010000004.1"/>
</dbReference>
<keyword evidence="2" id="KW-1185">Reference proteome</keyword>
<accession>A0A9X1Y410</accession>
<dbReference type="Proteomes" id="UP001139534">
    <property type="component" value="Unassembled WGS sequence"/>
</dbReference>
<comment type="caution">
    <text evidence="1">The sequence shown here is derived from an EMBL/GenBank/DDBJ whole genome shotgun (WGS) entry which is preliminary data.</text>
</comment>
<dbReference type="PROSITE" id="PS51257">
    <property type="entry name" value="PROKAR_LIPOPROTEIN"/>
    <property type="match status" value="1"/>
</dbReference>
<organism evidence="1 2">
    <name type="scientific">Paenibacillus mellifer</name>
    <dbReference type="NCBI Taxonomy" id="2937794"/>
    <lineage>
        <taxon>Bacteria</taxon>
        <taxon>Bacillati</taxon>
        <taxon>Bacillota</taxon>
        <taxon>Bacilli</taxon>
        <taxon>Bacillales</taxon>
        <taxon>Paenibacillaceae</taxon>
        <taxon>Paenibacillus</taxon>
    </lineage>
</organism>
<name>A0A9X1Y410_9BACL</name>
<gene>
    <name evidence="1" type="ORF">M0651_06920</name>
</gene>
<evidence type="ECO:0000313" key="1">
    <source>
        <dbReference type="EMBL" id="MCK8486907.1"/>
    </source>
</evidence>
<dbReference type="EMBL" id="JALPRK010000004">
    <property type="protein sequence ID" value="MCK8486907.1"/>
    <property type="molecule type" value="Genomic_DNA"/>
</dbReference>
<reference evidence="1" key="1">
    <citation type="submission" date="2022-04" db="EMBL/GenBank/DDBJ databases">
        <authorList>
            <person name="Seo M.-J."/>
        </authorList>
    </citation>
    <scope>NUCLEOTIDE SEQUENCE</scope>
    <source>
        <strain evidence="1">MBLB2552</strain>
    </source>
</reference>
<protein>
    <submittedName>
        <fullName evidence="1">Uncharacterized protein</fullName>
    </submittedName>
</protein>
<sequence length="551" mass="64231">MIKCKLTVIIMLILVLVGCSTVKTARINDNEWKQKTLDLVSMGHRDGEVYVDFSDTYFSTADIYETTYLLEISNMYNLKIVNRNTEKFIQSEIEKTNDIWGLINLYKAAKVVHANTESISDKIQKELDMLDLSIESMVSTTEEKYEDGLFLYKELSKIETINIEPTLRNYIGSNIEERFKAVRIDRIHVGNPILYLNNYTYQVSVEFLEIIRKKIISILNEKGDLWEMYQLIEIFCEYSNDSNVNIALAELLGNIDNLSNMQLYYLLKANFLVGNDIEPYRETVIKRLKNCETVSGGYSAYRIYSEIPSVFSYFSIYIMNYLGEEVTDETFKELYTKITNNLKSNTLNEVDWREVYSFLMLNTTKSYNDSIINNLEKNLSKNEIVELSLNQGYYFYKVFKLKDMVPDQWLEQYTAMLGNKLVTTDLEQSHLLYIYYSELVRNQDMPANNRLNEKIKKTIIESNSKRGNGLFYEKDGVKNTLSTLSYRIINDNLNLNLIHWNTEEFLSELNKYKYRNGGYSLVIGEKPDLLNTLVGIMLEEAIEGTQSPIIF</sequence>
<evidence type="ECO:0000313" key="2">
    <source>
        <dbReference type="Proteomes" id="UP001139534"/>
    </source>
</evidence>